<reference evidence="1" key="1">
    <citation type="journal article" date="2023" name="bioRxiv">
        <title>Scaffold-level genome assemblies of two parasitoid biocontrol wasps reveal the parthenogenesis mechanism and an associated novel virus.</title>
        <authorList>
            <person name="Inwood S."/>
            <person name="Skelly J."/>
            <person name="Guhlin J."/>
            <person name="Harrop T."/>
            <person name="Goldson S."/>
            <person name="Dearden P."/>
        </authorList>
    </citation>
    <scope>NUCLEOTIDE SEQUENCE</scope>
    <source>
        <strain evidence="1">Irish</strain>
        <tissue evidence="1">Whole body</tissue>
    </source>
</reference>
<reference evidence="1" key="2">
    <citation type="submission" date="2023-03" db="EMBL/GenBank/DDBJ databases">
        <authorList>
            <person name="Inwood S.N."/>
            <person name="Skelly J.G."/>
            <person name="Guhlin J."/>
            <person name="Harrop T.W.R."/>
            <person name="Goldson S.G."/>
            <person name="Dearden P.K."/>
        </authorList>
    </citation>
    <scope>NUCLEOTIDE SEQUENCE</scope>
    <source>
        <strain evidence="1">Irish</strain>
        <tissue evidence="1">Whole body</tissue>
    </source>
</reference>
<name>A0AA39C6Z4_9HYME</name>
<protein>
    <submittedName>
        <fullName evidence="1">Uncharacterized protein</fullName>
    </submittedName>
</protein>
<organism evidence="1 2">
    <name type="scientific">Microctonus aethiopoides</name>
    <dbReference type="NCBI Taxonomy" id="144406"/>
    <lineage>
        <taxon>Eukaryota</taxon>
        <taxon>Metazoa</taxon>
        <taxon>Ecdysozoa</taxon>
        <taxon>Arthropoda</taxon>
        <taxon>Hexapoda</taxon>
        <taxon>Insecta</taxon>
        <taxon>Pterygota</taxon>
        <taxon>Neoptera</taxon>
        <taxon>Endopterygota</taxon>
        <taxon>Hymenoptera</taxon>
        <taxon>Apocrita</taxon>
        <taxon>Ichneumonoidea</taxon>
        <taxon>Braconidae</taxon>
        <taxon>Euphorinae</taxon>
        <taxon>Microctonus</taxon>
    </lineage>
</organism>
<sequence>MSDEVKQWCPTISEIRILLQQLNLSPPHSDYEDDIFLVDEQLSTDIFQGNYTESVESNATIIIGELNRDKLMEELLEMRKDEIINKWKNNWFHENLVKHFTKKQMIHVCCTDDNDDNIIWNEYMKTLCNINELKRKIELNNEQWDVELSMLRKEICKERQNEKLVVDQMISRGKIIEKSVWKYGKSFSAKHVQELISKQLEKIKQISQNRFRYTKLCASFISMQESLNLQTAKNTNLTKSEYEQLEAEKFYYQMIMQDKKFKCEQLITKKIILKDEINSVRMKILQLSTEICVCNKIIDEAKRTINKLLRTNTILRKELTMKKKFIYTFEELFSNGMNEMIRFKLTEVRGEHEKWIKKIANILNSIKHINKNLNAVEINLILQEKKY</sequence>
<gene>
    <name evidence="1" type="ORF">PV328_009998</name>
</gene>
<comment type="caution">
    <text evidence="1">The sequence shown here is derived from an EMBL/GenBank/DDBJ whole genome shotgun (WGS) entry which is preliminary data.</text>
</comment>
<dbReference type="AlphaFoldDB" id="A0AA39C6Z4"/>
<dbReference type="Proteomes" id="UP001168990">
    <property type="component" value="Unassembled WGS sequence"/>
</dbReference>
<keyword evidence="2" id="KW-1185">Reference proteome</keyword>
<evidence type="ECO:0000313" key="2">
    <source>
        <dbReference type="Proteomes" id="UP001168990"/>
    </source>
</evidence>
<evidence type="ECO:0000313" key="1">
    <source>
        <dbReference type="EMBL" id="KAK0159071.1"/>
    </source>
</evidence>
<accession>A0AA39C6Z4</accession>
<dbReference type="EMBL" id="JAQQBS010001424">
    <property type="protein sequence ID" value="KAK0159071.1"/>
    <property type="molecule type" value="Genomic_DNA"/>
</dbReference>
<proteinExistence type="predicted"/>